<dbReference type="EMBL" id="CP040899">
    <property type="protein sequence ID" value="QDB79248.1"/>
    <property type="molecule type" value="Genomic_DNA"/>
</dbReference>
<dbReference type="RefSeq" id="WP_139948397.1">
    <property type="nucleotide sequence ID" value="NZ_CP040899.1"/>
</dbReference>
<proteinExistence type="predicted"/>
<accession>A0ABX5VM13</accession>
<reference evidence="1 2" key="1">
    <citation type="submission" date="2019-05" db="EMBL/GenBank/DDBJ databases">
        <title>Georgenia *** sp. nov., and Georgenia *** sp. nov., isolated from the intestinal contents of plateau pika (Ochotona curzoniae) in the Qinghai-Tibet plateau of China.</title>
        <authorList>
            <person name="Tian Z."/>
        </authorList>
    </citation>
    <scope>NUCLEOTIDE SEQUENCE [LARGE SCALE GENOMIC DNA]</scope>
    <source>
        <strain evidence="1 2">Z294</strain>
    </source>
</reference>
<gene>
    <name evidence="1" type="ORF">FE251_07605</name>
</gene>
<name>A0ABX5VM13_9MICO</name>
<organism evidence="1 2">
    <name type="scientific">Georgenia wutianyii</name>
    <dbReference type="NCBI Taxonomy" id="2585135"/>
    <lineage>
        <taxon>Bacteria</taxon>
        <taxon>Bacillati</taxon>
        <taxon>Actinomycetota</taxon>
        <taxon>Actinomycetes</taxon>
        <taxon>Micrococcales</taxon>
        <taxon>Bogoriellaceae</taxon>
        <taxon>Georgenia</taxon>
    </lineage>
</organism>
<sequence length="168" mass="18394">MSATSPVWNLRGDDAGWQADPLPQVRAEVPSVVDPGWLDGPGLFDVAHDATARFYATNRGVTPCFLDTEEPADLQRHVPMGYTNLDLFEKRAVVADGALVRLWPQRFDATPSGPYHFHLVVPGGGEHEMLVLGASHPVPYPILQAENLSARLGVPVLVARRLSSRAWH</sequence>
<protein>
    <submittedName>
        <fullName evidence="1">Uncharacterized protein</fullName>
    </submittedName>
</protein>
<keyword evidence="2" id="KW-1185">Reference proteome</keyword>
<evidence type="ECO:0000313" key="1">
    <source>
        <dbReference type="EMBL" id="QDB79248.1"/>
    </source>
</evidence>
<dbReference type="Proteomes" id="UP000313948">
    <property type="component" value="Chromosome"/>
</dbReference>
<evidence type="ECO:0000313" key="2">
    <source>
        <dbReference type="Proteomes" id="UP000313948"/>
    </source>
</evidence>